<dbReference type="Gene3D" id="1.20.120.520">
    <property type="entry name" value="nmb1532 protein domain like"/>
    <property type="match status" value="1"/>
</dbReference>
<dbReference type="EMBL" id="FZOQ01000014">
    <property type="protein sequence ID" value="SNS83837.1"/>
    <property type="molecule type" value="Genomic_DNA"/>
</dbReference>
<evidence type="ECO:0000259" key="1">
    <source>
        <dbReference type="Pfam" id="PF01814"/>
    </source>
</evidence>
<evidence type="ECO:0000313" key="3">
    <source>
        <dbReference type="Proteomes" id="UP000198432"/>
    </source>
</evidence>
<proteinExistence type="predicted"/>
<accession>A0A239HR62</accession>
<dbReference type="Proteomes" id="UP000198432">
    <property type="component" value="Unassembled WGS sequence"/>
</dbReference>
<dbReference type="InterPro" id="IPR012312">
    <property type="entry name" value="Hemerythrin-like"/>
</dbReference>
<gene>
    <name evidence="2" type="ORF">SAMN06296052_114125</name>
</gene>
<dbReference type="OrthoDB" id="9793254at2"/>
<name>A0A239HR62_9BACT</name>
<dbReference type="RefSeq" id="WP_089320152.1">
    <property type="nucleotide sequence ID" value="NZ_FZOQ01000014.1"/>
</dbReference>
<dbReference type="AlphaFoldDB" id="A0A239HR62"/>
<dbReference type="Pfam" id="PF01814">
    <property type="entry name" value="Hemerythrin"/>
    <property type="match status" value="1"/>
</dbReference>
<reference evidence="3" key="1">
    <citation type="submission" date="2017-06" db="EMBL/GenBank/DDBJ databases">
        <authorList>
            <person name="Varghese N."/>
            <person name="Submissions S."/>
        </authorList>
    </citation>
    <scope>NUCLEOTIDE SEQUENCE [LARGE SCALE GENOMIC DNA]</scope>
    <source>
        <strain evidence="3">NKM1</strain>
    </source>
</reference>
<organism evidence="2 3">
    <name type="scientific">Pontibacter ummariensis</name>
    <dbReference type="NCBI Taxonomy" id="1610492"/>
    <lineage>
        <taxon>Bacteria</taxon>
        <taxon>Pseudomonadati</taxon>
        <taxon>Bacteroidota</taxon>
        <taxon>Cytophagia</taxon>
        <taxon>Cytophagales</taxon>
        <taxon>Hymenobacteraceae</taxon>
        <taxon>Pontibacter</taxon>
    </lineage>
</organism>
<protein>
    <submittedName>
        <fullName evidence="2">Hemerythrin HHE cation binding domain-containing protein</fullName>
    </submittedName>
</protein>
<feature type="domain" description="Hemerythrin-like" evidence="1">
    <location>
        <begin position="39"/>
        <end position="130"/>
    </location>
</feature>
<keyword evidence="3" id="KW-1185">Reference proteome</keyword>
<evidence type="ECO:0000313" key="2">
    <source>
        <dbReference type="EMBL" id="SNS83837.1"/>
    </source>
</evidence>
<sequence length="151" mass="17334">MKRHESLVPISRQHHGGLLTSRLLQQDAPPYKGMPTTASGKRDYALAFWQEHLQPHFALEEATVFTMATAFSEHLAKQVVKLCSEHKQLEGLMLALPEVKEENLSQKLHEIGQLLEQHIRQEERVFFEQLQQELPEAELRLLQEQVAGHLG</sequence>